<evidence type="ECO:0000256" key="4">
    <source>
        <dbReference type="ARBA" id="ARBA00022980"/>
    </source>
</evidence>
<dbReference type="CDD" id="cd00432">
    <property type="entry name" value="Ribosomal_L18_L5e"/>
    <property type="match status" value="1"/>
</dbReference>
<sequence length="122" mass="13952">MKVEKKTFEKQRKRIKRKLRIRKKIRGTADRPRLCVVRTNRHLYAQIIDDDKSHTIVAASTLEKDLSSLKNVVSDAEKFGEIIASRAKEKGINSVVFDRNGYLYHGIVRAIAEGARKGGLEF</sequence>
<dbReference type="RefSeq" id="WP_420070158.1">
    <property type="nucleotide sequence ID" value="NZ_JBCHKQ010000005.1"/>
</dbReference>
<comment type="subunit">
    <text evidence="7">Part of the 50S ribosomal subunit; part of the 5S rRNA/L5/L18/L25 subcomplex. Contacts the 5S and 23S rRNAs.</text>
</comment>
<keyword evidence="5 7" id="KW-0687">Ribonucleoprotein</keyword>
<evidence type="ECO:0000256" key="2">
    <source>
        <dbReference type="ARBA" id="ARBA00022730"/>
    </source>
</evidence>
<comment type="function">
    <text evidence="7">This is one of the proteins that bind and probably mediate the attachment of the 5S RNA into the large ribosomal subunit, where it forms part of the central protuberance.</text>
</comment>
<organism evidence="8 9">
    <name type="scientific">Rarispira pelagica</name>
    <dbReference type="NCBI Taxonomy" id="3141764"/>
    <lineage>
        <taxon>Bacteria</taxon>
        <taxon>Pseudomonadati</taxon>
        <taxon>Spirochaetota</taxon>
        <taxon>Spirochaetia</taxon>
        <taxon>Winmispirales</taxon>
        <taxon>Winmispiraceae</taxon>
        <taxon>Rarispira</taxon>
    </lineage>
</organism>
<reference evidence="8 9" key="1">
    <citation type="submission" date="2024-03" db="EMBL/GenBank/DDBJ databases">
        <title>Ignisphaera cupida sp. nov., a hyperthermophilic hydrolytic archaeon from a hot spring of Kamchatka, and proposal of Ignisphaeraceae fam. nov.</title>
        <authorList>
            <person name="Podosokorskaya O.A."/>
            <person name="Elcheninov A.G."/>
            <person name="Maltseva A.I."/>
            <person name="Zayulina K.S."/>
            <person name="Novikov A."/>
            <person name="Merkel A.Y."/>
        </authorList>
    </citation>
    <scope>NUCLEOTIDE SEQUENCE [LARGE SCALE GENOMIC DNA]</scope>
    <source>
        <strain evidence="8 9">38H-sp</strain>
    </source>
</reference>
<dbReference type="Proteomes" id="UP001466331">
    <property type="component" value="Unassembled WGS sequence"/>
</dbReference>
<dbReference type="GO" id="GO:0005840">
    <property type="term" value="C:ribosome"/>
    <property type="evidence" value="ECO:0007669"/>
    <property type="project" value="UniProtKB-KW"/>
</dbReference>
<dbReference type="InterPro" id="IPR057268">
    <property type="entry name" value="Ribosomal_L18"/>
</dbReference>
<dbReference type="NCBIfam" id="TIGR00060">
    <property type="entry name" value="L18_bact"/>
    <property type="match status" value="1"/>
</dbReference>
<dbReference type="Pfam" id="PF00861">
    <property type="entry name" value="Ribosomal_L18p"/>
    <property type="match status" value="1"/>
</dbReference>
<keyword evidence="3 7" id="KW-0694">RNA-binding</keyword>
<dbReference type="SUPFAM" id="SSF53137">
    <property type="entry name" value="Translational machinery components"/>
    <property type="match status" value="1"/>
</dbReference>
<evidence type="ECO:0000256" key="1">
    <source>
        <dbReference type="ARBA" id="ARBA00007116"/>
    </source>
</evidence>
<gene>
    <name evidence="7 8" type="primary">rplR</name>
    <name evidence="8" type="ORF">WKV44_09135</name>
</gene>
<dbReference type="EMBL" id="JBCHKQ010000005">
    <property type="protein sequence ID" value="MEM5948706.1"/>
    <property type="molecule type" value="Genomic_DNA"/>
</dbReference>
<keyword evidence="9" id="KW-1185">Reference proteome</keyword>
<evidence type="ECO:0000256" key="3">
    <source>
        <dbReference type="ARBA" id="ARBA00022884"/>
    </source>
</evidence>
<name>A0ABU9UE31_9SPIR</name>
<evidence type="ECO:0000256" key="7">
    <source>
        <dbReference type="HAMAP-Rule" id="MF_01337"/>
    </source>
</evidence>
<accession>A0ABU9UE31</accession>
<comment type="caution">
    <text evidence="8">The sequence shown here is derived from an EMBL/GenBank/DDBJ whole genome shotgun (WGS) entry which is preliminary data.</text>
</comment>
<evidence type="ECO:0000256" key="5">
    <source>
        <dbReference type="ARBA" id="ARBA00023274"/>
    </source>
</evidence>
<evidence type="ECO:0000256" key="6">
    <source>
        <dbReference type="ARBA" id="ARBA00035197"/>
    </source>
</evidence>
<dbReference type="HAMAP" id="MF_01337_B">
    <property type="entry name" value="Ribosomal_uL18_B"/>
    <property type="match status" value="1"/>
</dbReference>
<proteinExistence type="inferred from homology"/>
<dbReference type="InterPro" id="IPR004389">
    <property type="entry name" value="Ribosomal_uL18_bac-type"/>
</dbReference>
<dbReference type="PANTHER" id="PTHR12899:SF3">
    <property type="entry name" value="LARGE RIBOSOMAL SUBUNIT PROTEIN UL18M"/>
    <property type="match status" value="1"/>
</dbReference>
<protein>
    <recommendedName>
        <fullName evidence="6 7">Large ribosomal subunit protein uL18</fullName>
    </recommendedName>
</protein>
<keyword evidence="2 7" id="KW-0699">rRNA-binding</keyword>
<evidence type="ECO:0000313" key="8">
    <source>
        <dbReference type="EMBL" id="MEM5948706.1"/>
    </source>
</evidence>
<dbReference type="InterPro" id="IPR005484">
    <property type="entry name" value="Ribosomal_uL18_bac/plant/anim"/>
</dbReference>
<dbReference type="PANTHER" id="PTHR12899">
    <property type="entry name" value="39S RIBOSOMAL PROTEIN L18, MITOCHONDRIAL"/>
    <property type="match status" value="1"/>
</dbReference>
<dbReference type="Gene3D" id="3.30.420.100">
    <property type="match status" value="1"/>
</dbReference>
<keyword evidence="4 7" id="KW-0689">Ribosomal protein</keyword>
<comment type="similarity">
    <text evidence="1 7">Belongs to the universal ribosomal protein uL18 family.</text>
</comment>
<evidence type="ECO:0000313" key="9">
    <source>
        <dbReference type="Proteomes" id="UP001466331"/>
    </source>
</evidence>